<evidence type="ECO:0000256" key="3">
    <source>
        <dbReference type="ARBA" id="ARBA00022475"/>
    </source>
</evidence>
<dbReference type="Gene3D" id="3.30.70.1430">
    <property type="entry name" value="Multidrug efflux transporter AcrB pore domain"/>
    <property type="match status" value="2"/>
</dbReference>
<dbReference type="FunFam" id="1.20.1640.10:FF:000001">
    <property type="entry name" value="Efflux pump membrane transporter"/>
    <property type="match status" value="1"/>
</dbReference>
<evidence type="ECO:0000313" key="10">
    <source>
        <dbReference type="Proteomes" id="UP000005615"/>
    </source>
</evidence>
<dbReference type="InterPro" id="IPR001036">
    <property type="entry name" value="Acrflvin-R"/>
</dbReference>
<evidence type="ECO:0000256" key="5">
    <source>
        <dbReference type="ARBA" id="ARBA00022692"/>
    </source>
</evidence>
<dbReference type="EMBL" id="AEIG01000035">
    <property type="protein sequence ID" value="EGG29707.1"/>
    <property type="molecule type" value="Genomic_DNA"/>
</dbReference>
<feature type="transmembrane region" description="Helical" evidence="8">
    <location>
        <begin position="384"/>
        <end position="408"/>
    </location>
</feature>
<dbReference type="PANTHER" id="PTHR32063:SF28">
    <property type="entry name" value="BLR2861 PROTEIN"/>
    <property type="match status" value="1"/>
</dbReference>
<dbReference type="PRINTS" id="PR00702">
    <property type="entry name" value="ACRIFLAVINRP"/>
</dbReference>
<dbReference type="GO" id="GO:0005886">
    <property type="term" value="C:plasma membrane"/>
    <property type="evidence" value="ECO:0007669"/>
    <property type="project" value="UniProtKB-SubCell"/>
</dbReference>
<dbReference type="SUPFAM" id="SSF82714">
    <property type="entry name" value="Multidrug efflux transporter AcrB TolC docking domain, DN and DC subdomains"/>
    <property type="match status" value="1"/>
</dbReference>
<evidence type="ECO:0000256" key="2">
    <source>
        <dbReference type="ARBA" id="ARBA00022448"/>
    </source>
</evidence>
<accession>F3L1U5</accession>
<dbReference type="SUPFAM" id="SSF82866">
    <property type="entry name" value="Multidrug efflux transporter AcrB transmembrane domain"/>
    <property type="match status" value="1"/>
</dbReference>
<keyword evidence="5 8" id="KW-0812">Transmembrane</keyword>
<feature type="transmembrane region" description="Helical" evidence="8">
    <location>
        <begin position="524"/>
        <end position="544"/>
    </location>
</feature>
<dbReference type="Pfam" id="PF00873">
    <property type="entry name" value="ACR_tran"/>
    <property type="match status" value="1"/>
</dbReference>
<dbReference type="Gene3D" id="3.30.2090.10">
    <property type="entry name" value="Multidrug efflux transporter AcrB TolC docking domain, DN and DC subdomains"/>
    <property type="match status" value="2"/>
</dbReference>
<keyword evidence="7 8" id="KW-0472">Membrane</keyword>
<dbReference type="PANTHER" id="PTHR32063">
    <property type="match status" value="1"/>
</dbReference>
<protein>
    <submittedName>
        <fullName evidence="9">Acriflavin resistance protein</fullName>
    </submittedName>
</protein>
<comment type="caution">
    <text evidence="9">The sequence shown here is derived from an EMBL/GenBank/DDBJ whole genome shotgun (WGS) entry which is preliminary data.</text>
</comment>
<keyword evidence="2" id="KW-0813">Transport</keyword>
<feature type="transmembrane region" description="Helical" evidence="8">
    <location>
        <begin position="358"/>
        <end position="378"/>
    </location>
</feature>
<dbReference type="STRING" id="2518989.IMCC3088_1435"/>
<evidence type="ECO:0000256" key="8">
    <source>
        <dbReference type="SAM" id="Phobius"/>
    </source>
</evidence>
<sequence>MSFTDVFIRRPVLAVVISALLLVAGLQSFNRLELRQFPEVEKSLIIVQTAYPGASADTVQAYVTDALQRRIAGARGIDYLTASSAPGMSTIQVHVRLNEDTSMVQNEVIAKISEAKYELPREIEDPVVTTSQGDDAMMYIAFTSEQLNTKQITDYLHRAIQPELATIEGVGQAQVLSGTVFAMRIWLQPEKLAAYNITAAEVNRALQRNNVRAAPGGVESAWTRTAVDVETDIEDPELFGEIIVRQNGDQRVRLKDLARVELGSERYNVTVYSEGNTGVFLSITSAPGANPLAVAQRVKQKLADLAAEMPADLVADADSDASIYIEKAIEEVGMTLIEATFIVIGVILLFLGSWRVVIIPLVAIPLSLVGVLFGLWVVDFSVNLLTLLAMVIAIGLVVDDAIVVVENIHRHIEEGKTPYEAALIGAREVALPVVAMTLTLAAVYAPIAFVGGLTGTLFSEFALTLAGAVVVSGLIALTLSPMMCSKILRPLKEQGKAADWVDAQFHRLDRIYRRGVDACLANRGAVWLFAGVIFLSLPMSFLLAQRELAPEEDNASIFVFASPPDYANIDYVNAYTQQMIDLWRTIPEIRTAWQVNQQDQIFGGLELKLWDERERHQSEIIAEAQQKYSTVAGLEIYTFAWAALPGVDSGLPVNFVVASTDDYAQLEQVAEELLAKARESGKFIFVNKSLRHSRPELKVHIDREQAAALGVKCLKSLKLCKRFWAMVK</sequence>
<evidence type="ECO:0000313" key="9">
    <source>
        <dbReference type="EMBL" id="EGG29707.1"/>
    </source>
</evidence>
<dbReference type="eggNOG" id="COG0841">
    <property type="taxonomic scope" value="Bacteria"/>
</dbReference>
<evidence type="ECO:0000256" key="1">
    <source>
        <dbReference type="ARBA" id="ARBA00004429"/>
    </source>
</evidence>
<dbReference type="Gene3D" id="1.20.1640.10">
    <property type="entry name" value="Multidrug efflux transporter AcrB transmembrane domain"/>
    <property type="match status" value="2"/>
</dbReference>
<dbReference type="Gene3D" id="3.30.70.1440">
    <property type="entry name" value="Multidrug efflux transporter AcrB pore domain"/>
    <property type="match status" value="1"/>
</dbReference>
<keyword evidence="10" id="KW-1185">Reference proteome</keyword>
<keyword evidence="6 8" id="KW-1133">Transmembrane helix</keyword>
<reference evidence="9 10" key="1">
    <citation type="journal article" date="2011" name="J. Bacteriol.">
        <title>Genome sequence of strain IMCC3088, a proteorhodopsin-containing marine bacterium belonging to the OM60/NOR5 clade.</title>
        <authorList>
            <person name="Jang Y."/>
            <person name="Oh H.M."/>
            <person name="Kang I."/>
            <person name="Lee K."/>
            <person name="Yang S.J."/>
            <person name="Cho J.C."/>
        </authorList>
    </citation>
    <scope>NUCLEOTIDE SEQUENCE [LARGE SCALE GENOMIC DNA]</scope>
    <source>
        <strain evidence="9 10">IMCC3088</strain>
    </source>
</reference>
<comment type="subcellular location">
    <subcellularLocation>
        <location evidence="1">Cell inner membrane</location>
        <topology evidence="1">Multi-pass membrane protein</topology>
    </subcellularLocation>
</comment>
<dbReference type="AlphaFoldDB" id="F3L1U5"/>
<keyword evidence="3" id="KW-1003">Cell membrane</keyword>
<evidence type="ECO:0000256" key="7">
    <source>
        <dbReference type="ARBA" id="ARBA00023136"/>
    </source>
</evidence>
<dbReference type="GO" id="GO:0042910">
    <property type="term" value="F:xenobiotic transmembrane transporter activity"/>
    <property type="evidence" value="ECO:0007669"/>
    <property type="project" value="TreeGrafter"/>
</dbReference>
<dbReference type="SUPFAM" id="SSF82693">
    <property type="entry name" value="Multidrug efflux transporter AcrB pore domain, PN1, PN2, PC1 and PC2 subdomains"/>
    <property type="match status" value="3"/>
</dbReference>
<gene>
    <name evidence="9" type="ORF">IMCC3088_1435</name>
</gene>
<evidence type="ECO:0000256" key="6">
    <source>
        <dbReference type="ARBA" id="ARBA00022989"/>
    </source>
</evidence>
<feature type="transmembrane region" description="Helical" evidence="8">
    <location>
        <begin position="461"/>
        <end position="479"/>
    </location>
</feature>
<keyword evidence="4" id="KW-0997">Cell inner membrane</keyword>
<feature type="transmembrane region" description="Helical" evidence="8">
    <location>
        <begin position="429"/>
        <end position="449"/>
    </location>
</feature>
<proteinExistence type="predicted"/>
<dbReference type="InterPro" id="IPR027463">
    <property type="entry name" value="AcrB_DN_DC_subdom"/>
</dbReference>
<dbReference type="Gene3D" id="3.30.70.1320">
    <property type="entry name" value="Multidrug efflux transporter AcrB pore domain like"/>
    <property type="match status" value="1"/>
</dbReference>
<organism evidence="9 10">
    <name type="scientific">Aequoribacter fuscus</name>
    <dbReference type="NCBI Taxonomy" id="2518989"/>
    <lineage>
        <taxon>Bacteria</taxon>
        <taxon>Pseudomonadati</taxon>
        <taxon>Pseudomonadota</taxon>
        <taxon>Gammaproteobacteria</taxon>
        <taxon>Cellvibrionales</taxon>
        <taxon>Halieaceae</taxon>
        <taxon>Aequoribacter</taxon>
    </lineage>
</organism>
<dbReference type="Proteomes" id="UP000005615">
    <property type="component" value="Unassembled WGS sequence"/>
</dbReference>
<feature type="transmembrane region" description="Helical" evidence="8">
    <location>
        <begin position="332"/>
        <end position="351"/>
    </location>
</feature>
<evidence type="ECO:0000256" key="4">
    <source>
        <dbReference type="ARBA" id="ARBA00022519"/>
    </source>
</evidence>
<name>F3L1U5_9GAMM</name>